<keyword evidence="4 6" id="KW-1133">Transmembrane helix</keyword>
<evidence type="ECO:0000256" key="5">
    <source>
        <dbReference type="ARBA" id="ARBA00023136"/>
    </source>
</evidence>
<feature type="transmembrane region" description="Helical" evidence="6">
    <location>
        <begin position="7"/>
        <end position="29"/>
    </location>
</feature>
<evidence type="ECO:0000256" key="6">
    <source>
        <dbReference type="SAM" id="Phobius"/>
    </source>
</evidence>
<dbReference type="OrthoDB" id="9799225at2"/>
<dbReference type="KEGG" id="mri:Mal4_49780"/>
<proteinExistence type="inferred from homology"/>
<evidence type="ECO:0000313" key="7">
    <source>
        <dbReference type="EMBL" id="QDU40620.1"/>
    </source>
</evidence>
<dbReference type="InterPro" id="IPR002549">
    <property type="entry name" value="AI-2E-like"/>
</dbReference>
<organism evidence="7 8">
    <name type="scientific">Maioricimonas rarisocia</name>
    <dbReference type="NCBI Taxonomy" id="2528026"/>
    <lineage>
        <taxon>Bacteria</taxon>
        <taxon>Pseudomonadati</taxon>
        <taxon>Planctomycetota</taxon>
        <taxon>Planctomycetia</taxon>
        <taxon>Planctomycetales</taxon>
        <taxon>Planctomycetaceae</taxon>
        <taxon>Maioricimonas</taxon>
    </lineage>
</organism>
<keyword evidence="8" id="KW-1185">Reference proteome</keyword>
<keyword evidence="3 6" id="KW-0812">Transmembrane</keyword>
<evidence type="ECO:0000256" key="4">
    <source>
        <dbReference type="ARBA" id="ARBA00022989"/>
    </source>
</evidence>
<feature type="transmembrane region" description="Helical" evidence="6">
    <location>
        <begin position="304"/>
        <end position="326"/>
    </location>
</feature>
<evidence type="ECO:0000313" key="8">
    <source>
        <dbReference type="Proteomes" id="UP000320496"/>
    </source>
</evidence>
<dbReference type="PANTHER" id="PTHR21716:SF64">
    <property type="entry name" value="AI-2 TRANSPORT PROTEIN TQSA"/>
    <property type="match status" value="1"/>
</dbReference>
<feature type="transmembrane region" description="Helical" evidence="6">
    <location>
        <begin position="218"/>
        <end position="242"/>
    </location>
</feature>
<dbReference type="GO" id="GO:0016020">
    <property type="term" value="C:membrane"/>
    <property type="evidence" value="ECO:0007669"/>
    <property type="project" value="UniProtKB-SubCell"/>
</dbReference>
<dbReference type="GO" id="GO:0055085">
    <property type="term" value="P:transmembrane transport"/>
    <property type="evidence" value="ECO:0007669"/>
    <property type="project" value="TreeGrafter"/>
</dbReference>
<accession>A0A517ZDU9</accession>
<evidence type="ECO:0000256" key="3">
    <source>
        <dbReference type="ARBA" id="ARBA00022692"/>
    </source>
</evidence>
<dbReference type="Proteomes" id="UP000320496">
    <property type="component" value="Chromosome"/>
</dbReference>
<reference evidence="7 8" key="1">
    <citation type="submission" date="2019-02" db="EMBL/GenBank/DDBJ databases">
        <title>Deep-cultivation of Planctomycetes and their phenomic and genomic characterization uncovers novel biology.</title>
        <authorList>
            <person name="Wiegand S."/>
            <person name="Jogler M."/>
            <person name="Boedeker C."/>
            <person name="Pinto D."/>
            <person name="Vollmers J."/>
            <person name="Rivas-Marin E."/>
            <person name="Kohn T."/>
            <person name="Peeters S.H."/>
            <person name="Heuer A."/>
            <person name="Rast P."/>
            <person name="Oberbeckmann S."/>
            <person name="Bunk B."/>
            <person name="Jeske O."/>
            <person name="Meyerdierks A."/>
            <person name="Storesund J.E."/>
            <person name="Kallscheuer N."/>
            <person name="Luecker S."/>
            <person name="Lage O.M."/>
            <person name="Pohl T."/>
            <person name="Merkel B.J."/>
            <person name="Hornburger P."/>
            <person name="Mueller R.-W."/>
            <person name="Bruemmer F."/>
            <person name="Labrenz M."/>
            <person name="Spormann A.M."/>
            <person name="Op den Camp H."/>
            <person name="Overmann J."/>
            <person name="Amann R."/>
            <person name="Jetten M.S.M."/>
            <person name="Mascher T."/>
            <person name="Medema M.H."/>
            <person name="Devos D.P."/>
            <person name="Kaster A.-K."/>
            <person name="Ovreas L."/>
            <person name="Rohde M."/>
            <person name="Galperin M.Y."/>
            <person name="Jogler C."/>
        </authorList>
    </citation>
    <scope>NUCLEOTIDE SEQUENCE [LARGE SCALE GENOMIC DNA]</scope>
    <source>
        <strain evidence="7 8">Mal4</strain>
    </source>
</reference>
<feature type="transmembrane region" description="Helical" evidence="6">
    <location>
        <begin position="274"/>
        <end position="292"/>
    </location>
</feature>
<protein>
    <submittedName>
        <fullName evidence="7">AI-2 transport protein TqsA</fullName>
    </submittedName>
</protein>
<evidence type="ECO:0000256" key="1">
    <source>
        <dbReference type="ARBA" id="ARBA00004141"/>
    </source>
</evidence>
<dbReference type="RefSeq" id="WP_145371895.1">
    <property type="nucleotide sequence ID" value="NZ_CP036275.1"/>
</dbReference>
<feature type="transmembrane region" description="Helical" evidence="6">
    <location>
        <begin position="153"/>
        <end position="176"/>
    </location>
</feature>
<gene>
    <name evidence="7" type="primary">tqsA_2</name>
    <name evidence="7" type="ORF">Mal4_49780</name>
</gene>
<keyword evidence="5 6" id="KW-0472">Membrane</keyword>
<name>A0A517ZDU9_9PLAN</name>
<comment type="similarity">
    <text evidence="2">Belongs to the autoinducer-2 exporter (AI-2E) (TC 2.A.86) family.</text>
</comment>
<dbReference type="Pfam" id="PF01594">
    <property type="entry name" value="AI-2E_transport"/>
    <property type="match status" value="1"/>
</dbReference>
<dbReference type="AlphaFoldDB" id="A0A517ZDU9"/>
<feature type="transmembrane region" description="Helical" evidence="6">
    <location>
        <begin position="35"/>
        <end position="53"/>
    </location>
</feature>
<comment type="subcellular location">
    <subcellularLocation>
        <location evidence="1">Membrane</location>
        <topology evidence="1">Multi-pass membrane protein</topology>
    </subcellularLocation>
</comment>
<sequence length="369" mass="39510">MNTKTSFVPGIGLRVLLGAAAFVIVAAGMQAAATIVVPFLLATFLAVLSGPPLRWLRSRGLPDWLSLVIVLGMLTVVAIAVATVIGVSVNTFVRDWPRTYRPRAYAIGREWNEWIDSRVSDLPMLESLRITESASPLGGIGTADNLMQYLTGVLGALAGMAKNVFLIVLTAIFILLEASGLPTKLRAIAPHSDHSLQQLDRIASNVTRYMAIKTGTSFVTGLLVACGLSYLNIDFFLLWGLLAFLLNYIPNIGSILASIPAILLALFQFGPGTALLTALLYLVINISIGNLLEPRWLGRGLGMSTLVVFLSLVFWGFVLGPVGMLISVPLTMTFKIALESAEDTKWLAILMGPEATARQEAAGAQSSTP</sequence>
<dbReference type="EMBL" id="CP036275">
    <property type="protein sequence ID" value="QDU40620.1"/>
    <property type="molecule type" value="Genomic_DNA"/>
</dbReference>
<dbReference type="PANTHER" id="PTHR21716">
    <property type="entry name" value="TRANSMEMBRANE PROTEIN"/>
    <property type="match status" value="1"/>
</dbReference>
<feature type="transmembrane region" description="Helical" evidence="6">
    <location>
        <begin position="65"/>
        <end position="89"/>
    </location>
</feature>
<evidence type="ECO:0000256" key="2">
    <source>
        <dbReference type="ARBA" id="ARBA00009773"/>
    </source>
</evidence>